<keyword evidence="12 13" id="KW-0807">Transducer</keyword>
<dbReference type="GO" id="GO:0004984">
    <property type="term" value="F:olfactory receptor activity"/>
    <property type="evidence" value="ECO:0007669"/>
    <property type="project" value="InterPro"/>
</dbReference>
<keyword evidence="11" id="KW-0325">Glycoprotein</keyword>
<evidence type="ECO:0000256" key="14">
    <source>
        <dbReference type="RuleBase" id="RU363047"/>
    </source>
</evidence>
<dbReference type="InterPro" id="IPR000725">
    <property type="entry name" value="Olfact_rcpt"/>
</dbReference>
<dbReference type="PANTHER" id="PTHR26451:SF885">
    <property type="entry name" value="OLFACTORY RECEPTOR"/>
    <property type="match status" value="1"/>
</dbReference>
<name>H2S401_TAKRU</name>
<keyword evidence="4 13" id="KW-0812">Transmembrane</keyword>
<evidence type="ECO:0000256" key="9">
    <source>
        <dbReference type="ARBA" id="ARBA00023157"/>
    </source>
</evidence>
<feature type="transmembrane region" description="Helical" evidence="14">
    <location>
        <begin position="276"/>
        <end position="296"/>
    </location>
</feature>
<evidence type="ECO:0000256" key="8">
    <source>
        <dbReference type="ARBA" id="ARBA00023136"/>
    </source>
</evidence>
<dbReference type="PRINTS" id="PR00245">
    <property type="entry name" value="OLFACTORYR"/>
</dbReference>
<dbReference type="PANTHER" id="PTHR26451">
    <property type="entry name" value="G_PROTEIN_RECEP_F1_2 DOMAIN-CONTAINING PROTEIN"/>
    <property type="match status" value="1"/>
</dbReference>
<evidence type="ECO:0000256" key="7">
    <source>
        <dbReference type="ARBA" id="ARBA00023040"/>
    </source>
</evidence>
<dbReference type="OMA" id="CVNEINI"/>
<dbReference type="GeneTree" id="ENSGT00950000183048"/>
<evidence type="ECO:0000256" key="1">
    <source>
        <dbReference type="ARBA" id="ARBA00004651"/>
    </source>
</evidence>
<dbReference type="InParanoid" id="H2S401"/>
<accession>H2S401</accession>
<dbReference type="GO" id="GO:0004930">
    <property type="term" value="F:G protein-coupled receptor activity"/>
    <property type="evidence" value="ECO:0007669"/>
    <property type="project" value="UniProtKB-KW"/>
</dbReference>
<comment type="similarity">
    <text evidence="13">Belongs to the G-protein coupled receptor 1 family.</text>
</comment>
<reference evidence="16" key="2">
    <citation type="submission" date="2025-08" db="UniProtKB">
        <authorList>
            <consortium name="Ensembl"/>
        </authorList>
    </citation>
    <scope>IDENTIFICATION</scope>
</reference>
<sequence length="318" mass="36417">QGTGPTINKTKNVYFVLAAYGDIGELKYLYFGIMLFWFMSIWMVNSVLILIIYKDKRLHEPMYIFVCHLFVNEISGSTSLYPLMLSQMLSDTHKVTVPWCFLQMCYIYTSASLEFCSLAAMAYDRYVAICYPLQYSLIMNTERVCKIILGVWGYSVMNFLVLFSFFIHLDFCGNVINKVFCDYHLIIQLACSVSAIDKISDLIFAFLTIVVPFGLISFSYVKILGVCLKASKENTQKAVSTCTPQIVSLSNMFLGTLFHFSESRIDAAAVPDKLRIILSIYLLLIQPMITPFLYGFNLPKMRQSCKRFLLGHKINIFM</sequence>
<keyword evidence="9" id="KW-1015">Disulfide bond</keyword>
<keyword evidence="8 14" id="KW-0472">Membrane</keyword>
<keyword evidence="17" id="KW-1185">Reference proteome</keyword>
<feature type="transmembrane region" description="Helical" evidence="14">
    <location>
        <begin position="28"/>
        <end position="51"/>
    </location>
</feature>
<evidence type="ECO:0000256" key="11">
    <source>
        <dbReference type="ARBA" id="ARBA00023180"/>
    </source>
</evidence>
<dbReference type="GO" id="GO:0005549">
    <property type="term" value="F:odorant binding"/>
    <property type="evidence" value="ECO:0007669"/>
    <property type="project" value="TreeGrafter"/>
</dbReference>
<feature type="domain" description="G-protein coupled receptors family 1 profile" evidence="15">
    <location>
        <begin position="44"/>
        <end position="294"/>
    </location>
</feature>
<feature type="transmembrane region" description="Helical" evidence="14">
    <location>
        <begin position="144"/>
        <end position="167"/>
    </location>
</feature>
<dbReference type="GO" id="GO:0005886">
    <property type="term" value="C:plasma membrane"/>
    <property type="evidence" value="ECO:0007669"/>
    <property type="project" value="UniProtKB-SubCell"/>
</dbReference>
<dbReference type="PROSITE" id="PS50262">
    <property type="entry name" value="G_PROTEIN_RECEP_F1_2"/>
    <property type="match status" value="1"/>
</dbReference>
<evidence type="ECO:0000256" key="3">
    <source>
        <dbReference type="ARBA" id="ARBA00022606"/>
    </source>
</evidence>
<evidence type="ECO:0000256" key="10">
    <source>
        <dbReference type="ARBA" id="ARBA00023170"/>
    </source>
</evidence>
<keyword evidence="2 14" id="KW-1003">Cell membrane</keyword>
<dbReference type="AlphaFoldDB" id="H2S401"/>
<feature type="transmembrane region" description="Helical" evidence="14">
    <location>
        <begin position="101"/>
        <end position="123"/>
    </location>
</feature>
<proteinExistence type="inferred from homology"/>
<evidence type="ECO:0000256" key="2">
    <source>
        <dbReference type="ARBA" id="ARBA00022475"/>
    </source>
</evidence>
<keyword evidence="7 13" id="KW-0297">G-protein coupled receptor</keyword>
<evidence type="ECO:0000259" key="15">
    <source>
        <dbReference type="PROSITE" id="PS50262"/>
    </source>
</evidence>
<reference evidence="16" key="3">
    <citation type="submission" date="2025-09" db="UniProtKB">
        <authorList>
            <consortium name="Ensembl"/>
        </authorList>
    </citation>
    <scope>IDENTIFICATION</scope>
</reference>
<evidence type="ECO:0000256" key="5">
    <source>
        <dbReference type="ARBA" id="ARBA00022725"/>
    </source>
</evidence>
<dbReference type="InterPro" id="IPR052921">
    <property type="entry name" value="GPCR1_Superfamily_Member"/>
</dbReference>
<protein>
    <recommendedName>
        <fullName evidence="14">Olfactory receptor</fullName>
    </recommendedName>
</protein>
<dbReference type="Pfam" id="PF13853">
    <property type="entry name" value="7tm_4"/>
    <property type="match status" value="1"/>
</dbReference>
<feature type="transmembrane region" description="Helical" evidence="14">
    <location>
        <begin position="202"/>
        <end position="221"/>
    </location>
</feature>
<keyword evidence="5 14" id="KW-0552">Olfaction</keyword>
<feature type="transmembrane region" description="Helical" evidence="14">
    <location>
        <begin position="63"/>
        <end position="81"/>
    </location>
</feature>
<comment type="subcellular location">
    <subcellularLocation>
        <location evidence="1 14">Cell membrane</location>
        <topology evidence="1 14">Multi-pass membrane protein</topology>
    </subcellularLocation>
</comment>
<evidence type="ECO:0000313" key="17">
    <source>
        <dbReference type="Proteomes" id="UP000005226"/>
    </source>
</evidence>
<keyword evidence="10 13" id="KW-0675">Receptor</keyword>
<dbReference type="SUPFAM" id="SSF81321">
    <property type="entry name" value="Family A G protein-coupled receptor-like"/>
    <property type="match status" value="1"/>
</dbReference>
<dbReference type="InterPro" id="IPR017452">
    <property type="entry name" value="GPCR_Rhodpsn_7TM"/>
</dbReference>
<evidence type="ECO:0000256" key="6">
    <source>
        <dbReference type="ARBA" id="ARBA00022989"/>
    </source>
</evidence>
<evidence type="ECO:0000256" key="12">
    <source>
        <dbReference type="ARBA" id="ARBA00023224"/>
    </source>
</evidence>
<evidence type="ECO:0000256" key="4">
    <source>
        <dbReference type="ARBA" id="ARBA00022692"/>
    </source>
</evidence>
<keyword evidence="3 14" id="KW-0716">Sensory transduction</keyword>
<dbReference type="PROSITE" id="PS00237">
    <property type="entry name" value="G_PROTEIN_RECEP_F1_1"/>
    <property type="match status" value="1"/>
</dbReference>
<dbReference type="Proteomes" id="UP000005226">
    <property type="component" value="Chromosome 1"/>
</dbReference>
<dbReference type="Ensembl" id="ENSTRUT00000007168.3">
    <property type="protein sequence ID" value="ENSTRUP00000007123.3"/>
    <property type="gene ID" value="ENSTRUG00000019867.2"/>
</dbReference>
<organism evidence="16 17">
    <name type="scientific">Takifugu rubripes</name>
    <name type="common">Japanese pufferfish</name>
    <name type="synonym">Fugu rubripes</name>
    <dbReference type="NCBI Taxonomy" id="31033"/>
    <lineage>
        <taxon>Eukaryota</taxon>
        <taxon>Metazoa</taxon>
        <taxon>Chordata</taxon>
        <taxon>Craniata</taxon>
        <taxon>Vertebrata</taxon>
        <taxon>Euteleostomi</taxon>
        <taxon>Actinopterygii</taxon>
        <taxon>Neopterygii</taxon>
        <taxon>Teleostei</taxon>
        <taxon>Neoteleostei</taxon>
        <taxon>Acanthomorphata</taxon>
        <taxon>Eupercaria</taxon>
        <taxon>Tetraodontiformes</taxon>
        <taxon>Tetradontoidea</taxon>
        <taxon>Tetraodontidae</taxon>
        <taxon>Takifugu</taxon>
    </lineage>
</organism>
<evidence type="ECO:0000313" key="16">
    <source>
        <dbReference type="Ensembl" id="ENSTRUP00000007123.3"/>
    </source>
</evidence>
<dbReference type="PRINTS" id="PR00237">
    <property type="entry name" value="GPCRRHODOPSN"/>
</dbReference>
<dbReference type="FunFam" id="1.20.1070.10:FF:000024">
    <property type="entry name" value="Olfactory receptor"/>
    <property type="match status" value="1"/>
</dbReference>
<evidence type="ECO:0000256" key="13">
    <source>
        <dbReference type="RuleBase" id="RU000688"/>
    </source>
</evidence>
<feature type="transmembrane region" description="Helical" evidence="14">
    <location>
        <begin position="242"/>
        <end position="261"/>
    </location>
</feature>
<keyword evidence="6 14" id="KW-1133">Transmembrane helix</keyword>
<dbReference type="InterPro" id="IPR000276">
    <property type="entry name" value="GPCR_Rhodpsn"/>
</dbReference>
<reference evidence="16 17" key="1">
    <citation type="journal article" date="2011" name="Genome Biol. Evol.">
        <title>Integration of the genetic map and genome assembly of fugu facilitates insights into distinct features of genome evolution in teleosts and mammals.</title>
        <authorList>
            <person name="Kai W."/>
            <person name="Kikuchi K."/>
            <person name="Tohari S."/>
            <person name="Chew A.K."/>
            <person name="Tay A."/>
            <person name="Fujiwara A."/>
            <person name="Hosoya S."/>
            <person name="Suetake H."/>
            <person name="Naruse K."/>
            <person name="Brenner S."/>
            <person name="Suzuki Y."/>
            <person name="Venkatesh B."/>
        </authorList>
    </citation>
    <scope>NUCLEOTIDE SEQUENCE [LARGE SCALE GENOMIC DNA]</scope>
</reference>
<dbReference type="Gene3D" id="1.20.1070.10">
    <property type="entry name" value="Rhodopsin 7-helix transmembrane proteins"/>
    <property type="match status" value="1"/>
</dbReference>